<protein>
    <submittedName>
        <fullName evidence="1">Uncharacterized protein</fullName>
    </submittedName>
</protein>
<keyword evidence="2" id="KW-1185">Reference proteome</keyword>
<gene>
    <name evidence="1" type="ORF">TNIN_229831</name>
</gene>
<accession>A0A8X6XET1</accession>
<comment type="caution">
    <text evidence="1">The sequence shown here is derived from an EMBL/GenBank/DDBJ whole genome shotgun (WGS) entry which is preliminary data.</text>
</comment>
<dbReference type="EMBL" id="BMAV01008703">
    <property type="protein sequence ID" value="GFY52462.1"/>
    <property type="molecule type" value="Genomic_DNA"/>
</dbReference>
<evidence type="ECO:0000313" key="1">
    <source>
        <dbReference type="EMBL" id="GFY52462.1"/>
    </source>
</evidence>
<name>A0A8X6XET1_9ARAC</name>
<dbReference type="AlphaFoldDB" id="A0A8X6XET1"/>
<proteinExistence type="predicted"/>
<organism evidence="1 2">
    <name type="scientific">Trichonephila inaurata madagascariensis</name>
    <dbReference type="NCBI Taxonomy" id="2747483"/>
    <lineage>
        <taxon>Eukaryota</taxon>
        <taxon>Metazoa</taxon>
        <taxon>Ecdysozoa</taxon>
        <taxon>Arthropoda</taxon>
        <taxon>Chelicerata</taxon>
        <taxon>Arachnida</taxon>
        <taxon>Araneae</taxon>
        <taxon>Araneomorphae</taxon>
        <taxon>Entelegynae</taxon>
        <taxon>Araneoidea</taxon>
        <taxon>Nephilidae</taxon>
        <taxon>Trichonephila</taxon>
        <taxon>Trichonephila inaurata</taxon>
    </lineage>
</organism>
<reference evidence="1" key="1">
    <citation type="submission" date="2020-08" db="EMBL/GenBank/DDBJ databases">
        <title>Multicomponent nature underlies the extraordinary mechanical properties of spider dragline silk.</title>
        <authorList>
            <person name="Kono N."/>
            <person name="Nakamura H."/>
            <person name="Mori M."/>
            <person name="Yoshida Y."/>
            <person name="Ohtoshi R."/>
            <person name="Malay A.D."/>
            <person name="Moran D.A.P."/>
            <person name="Tomita M."/>
            <person name="Numata K."/>
            <person name="Arakawa K."/>
        </authorList>
    </citation>
    <scope>NUCLEOTIDE SEQUENCE</scope>
</reference>
<sequence length="121" mass="13430">MKISGLFFTPRLAIVPSLSTSILFSPFPLLVPIINASQRHLVAAISRRMGLGGMMSRYGNREGGGMEVLKLSTTTVLCRRQKALGAVLIVPLSVFYYRDIRKGKIISDVRFSNAINRGRYQ</sequence>
<evidence type="ECO:0000313" key="2">
    <source>
        <dbReference type="Proteomes" id="UP000886998"/>
    </source>
</evidence>
<dbReference type="Proteomes" id="UP000886998">
    <property type="component" value="Unassembled WGS sequence"/>
</dbReference>